<dbReference type="EMBL" id="VFIA01000050">
    <property type="protein sequence ID" value="MBC3794571.1"/>
    <property type="molecule type" value="Genomic_DNA"/>
</dbReference>
<reference evidence="2 3" key="1">
    <citation type="submission" date="2019-06" db="EMBL/GenBank/DDBJ databases">
        <title>Spirosoma utsteinense sp. nov. isolated from Antarctic ice-free soils.</title>
        <authorList>
            <person name="Tahon G."/>
        </authorList>
    </citation>
    <scope>NUCLEOTIDE SEQUENCE [LARGE SCALE GENOMIC DNA]</scope>
    <source>
        <strain evidence="2 3">LMG 31447</strain>
    </source>
</reference>
<evidence type="ECO:0000313" key="3">
    <source>
        <dbReference type="Proteomes" id="UP000700732"/>
    </source>
</evidence>
<accession>A0ABR6WDJ7</accession>
<keyword evidence="3" id="KW-1185">Reference proteome</keyword>
<sequence>MGFATGLDKKRSAKRLVWFEQAHEQIHKHTIQQRQAECPQEPALSIHTDLLLSNLFSYKLRLSYDLLGFTTSIDGSTAKRNQDIGQIVLEWALVPSGHAPKRSFFSVEEFNAYFYKTTIILIDATEQRTQRPDDSVEQKQL</sequence>
<proteinExistence type="predicted"/>
<organism evidence="2 3">
    <name type="scientific">Spirosoma utsteinense</name>
    <dbReference type="NCBI Taxonomy" id="2585773"/>
    <lineage>
        <taxon>Bacteria</taxon>
        <taxon>Pseudomonadati</taxon>
        <taxon>Bacteroidota</taxon>
        <taxon>Cytophagia</taxon>
        <taxon>Cytophagales</taxon>
        <taxon>Cytophagaceae</taxon>
        <taxon>Spirosoma</taxon>
    </lineage>
</organism>
<gene>
    <name evidence="1" type="ORF">FH603_5100</name>
    <name evidence="2" type="ORF">FH603_5102</name>
</gene>
<name>A0ABR6WDJ7_9BACT</name>
<evidence type="ECO:0000313" key="1">
    <source>
        <dbReference type="EMBL" id="MBC3794571.1"/>
    </source>
</evidence>
<dbReference type="RefSeq" id="WP_186741233.1">
    <property type="nucleotide sequence ID" value="NZ_VFIA01000050.1"/>
</dbReference>
<evidence type="ECO:0000313" key="2">
    <source>
        <dbReference type="EMBL" id="MBC3794573.1"/>
    </source>
</evidence>
<dbReference type="EMBL" id="VFIA01000050">
    <property type="protein sequence ID" value="MBC3794573.1"/>
    <property type="molecule type" value="Genomic_DNA"/>
</dbReference>
<dbReference type="Proteomes" id="UP000700732">
    <property type="component" value="Unassembled WGS sequence"/>
</dbReference>
<comment type="caution">
    <text evidence="2">The sequence shown here is derived from an EMBL/GenBank/DDBJ whole genome shotgun (WGS) entry which is preliminary data.</text>
</comment>
<protein>
    <submittedName>
        <fullName evidence="2">Uncharacterized protein</fullName>
    </submittedName>
</protein>